<sequence>MCGCPKGDEPRRLRSSAERQKQYIVLLKEMVREEGKWELTQEDFEEGDKGIDAHLAKYAEEDYVSAIPFEERKRLQQIGIDRWNYLHAPLHSFAAFCVNPRLHFLDHFADDEVQRDFRSCALKFAGGDKDLTTLMETEFLLHSEKEGAWSDPSIWVQARQLVENGQPHIFWKRHGDKARSLREPGVKAITGVGTAGGSERNWSAHDL</sequence>
<reference evidence="1 2" key="1">
    <citation type="journal article" date="2015" name="Genome Biol. Evol.">
        <title>Comparative Genomics of a Bacterivorous Green Alga Reveals Evolutionary Causalities and Consequences of Phago-Mixotrophic Mode of Nutrition.</title>
        <authorList>
            <person name="Burns J.A."/>
            <person name="Paasch A."/>
            <person name="Narechania A."/>
            <person name="Kim E."/>
        </authorList>
    </citation>
    <scope>NUCLEOTIDE SEQUENCE [LARGE SCALE GENOMIC DNA]</scope>
    <source>
        <strain evidence="1 2">PLY_AMNH</strain>
    </source>
</reference>
<organism evidence="1 2">
    <name type="scientific">Cymbomonas tetramitiformis</name>
    <dbReference type="NCBI Taxonomy" id="36881"/>
    <lineage>
        <taxon>Eukaryota</taxon>
        <taxon>Viridiplantae</taxon>
        <taxon>Chlorophyta</taxon>
        <taxon>Pyramimonadophyceae</taxon>
        <taxon>Pyramimonadales</taxon>
        <taxon>Pyramimonadaceae</taxon>
        <taxon>Cymbomonas</taxon>
    </lineage>
</organism>
<dbReference type="EMBL" id="LGRX02007044">
    <property type="protein sequence ID" value="KAK3275749.1"/>
    <property type="molecule type" value="Genomic_DNA"/>
</dbReference>
<keyword evidence="2" id="KW-1185">Reference proteome</keyword>
<comment type="caution">
    <text evidence="1">The sequence shown here is derived from an EMBL/GenBank/DDBJ whole genome shotgun (WGS) entry which is preliminary data.</text>
</comment>
<name>A0AAE0L8K7_9CHLO</name>
<gene>
    <name evidence="1" type="ORF">CYMTET_16137</name>
</gene>
<dbReference type="Proteomes" id="UP001190700">
    <property type="component" value="Unassembled WGS sequence"/>
</dbReference>
<dbReference type="AlphaFoldDB" id="A0AAE0L8K7"/>
<evidence type="ECO:0000313" key="1">
    <source>
        <dbReference type="EMBL" id="KAK3275749.1"/>
    </source>
</evidence>
<proteinExistence type="predicted"/>
<accession>A0AAE0L8K7</accession>
<evidence type="ECO:0000313" key="2">
    <source>
        <dbReference type="Proteomes" id="UP001190700"/>
    </source>
</evidence>
<protein>
    <submittedName>
        <fullName evidence="1">Uncharacterized protein</fullName>
    </submittedName>
</protein>